<evidence type="ECO:0000256" key="9">
    <source>
        <dbReference type="ARBA" id="ARBA00065812"/>
    </source>
</evidence>
<dbReference type="SUPFAM" id="SSF55681">
    <property type="entry name" value="Class II aaRS and biotin synthetases"/>
    <property type="match status" value="1"/>
</dbReference>
<feature type="binding site" evidence="10">
    <location>
        <begin position="275"/>
        <end position="276"/>
    </location>
    <ligand>
        <name>substrate</name>
    </ligand>
</feature>
<dbReference type="HAMAP" id="MF_01674">
    <property type="entry name" value="Sep_tRNA_synth"/>
    <property type="match status" value="1"/>
</dbReference>
<evidence type="ECO:0000256" key="10">
    <source>
        <dbReference type="HAMAP-Rule" id="MF_01674"/>
    </source>
</evidence>
<evidence type="ECO:0000256" key="3">
    <source>
        <dbReference type="ARBA" id="ARBA00022840"/>
    </source>
</evidence>
<dbReference type="RefSeq" id="WP_015791290.1">
    <property type="nucleotide sequence ID" value="NC_013156.1"/>
</dbReference>
<dbReference type="GO" id="GO:0005524">
    <property type="term" value="F:ATP binding"/>
    <property type="evidence" value="ECO:0007669"/>
    <property type="project" value="UniProtKB-UniRule"/>
</dbReference>
<evidence type="ECO:0000256" key="7">
    <source>
        <dbReference type="ARBA" id="ARBA00058116"/>
    </source>
</evidence>
<evidence type="ECO:0000256" key="5">
    <source>
        <dbReference type="ARBA" id="ARBA00023146"/>
    </source>
</evidence>
<keyword evidence="3 10" id="KW-0067">ATP-binding</keyword>
<dbReference type="GO" id="GO:0000049">
    <property type="term" value="F:tRNA binding"/>
    <property type="evidence" value="ECO:0007669"/>
    <property type="project" value="InterPro"/>
</dbReference>
<comment type="similarity">
    <text evidence="8 10">Belongs to the class-II aminoacyl-tRNA synthetase family. O-phosphoseryl-tRNA(Cys) synthetase subfamily.</text>
</comment>
<dbReference type="InterPro" id="IPR006195">
    <property type="entry name" value="aa-tRNA-synth_II"/>
</dbReference>
<feature type="binding site" evidence="10">
    <location>
        <begin position="188"/>
        <end position="190"/>
    </location>
    <ligand>
        <name>substrate</name>
    </ligand>
</feature>
<protein>
    <recommendedName>
        <fullName evidence="10">O-phosphoserine--tRNA(Cys) ligase</fullName>
        <shortName evidence="10">O-phosphoserine--tRNA ligase</shortName>
        <ecNumber evidence="10">6.1.1.27</ecNumber>
    </recommendedName>
    <alternativeName>
        <fullName evidence="10">Non-canonical O-phosphoseryl-tRNA(Cys) synthetase</fullName>
    </alternativeName>
    <alternativeName>
        <fullName evidence="10">O-phosphoseryl-tRNA(Cys) synthetase</fullName>
        <shortName evidence="10">SepRS</shortName>
    </alternativeName>
</protein>
<gene>
    <name evidence="10" type="primary">sepS</name>
    <name evidence="12" type="ordered locus">Mefer_0735</name>
</gene>
<dbReference type="GO" id="GO:0006412">
    <property type="term" value="P:translation"/>
    <property type="evidence" value="ECO:0007669"/>
    <property type="project" value="UniProtKB-KW"/>
</dbReference>
<dbReference type="EMBL" id="CP001696">
    <property type="protein sequence ID" value="ACV24553.1"/>
    <property type="molecule type" value="Genomic_DNA"/>
</dbReference>
<dbReference type="PROSITE" id="PS50862">
    <property type="entry name" value="AA_TRNA_LIGASE_II"/>
    <property type="match status" value="1"/>
</dbReference>
<keyword evidence="4 10" id="KW-0648">Protein biosynthesis</keyword>
<keyword evidence="13" id="KW-1185">Reference proteome</keyword>
<dbReference type="Gene3D" id="3.30.930.10">
    <property type="entry name" value="Bira Bifunctional Protein, Domain 2"/>
    <property type="match status" value="1"/>
</dbReference>
<dbReference type="FunFam" id="3.30.930.10:FF:000139">
    <property type="entry name" value="O-phosphoserine--tRNA(Cys) ligase"/>
    <property type="match status" value="1"/>
</dbReference>
<reference evidence="12" key="1">
    <citation type="submission" date="2009-08" db="EMBL/GenBank/DDBJ databases">
        <title>Complete sequence of chromosome of Methanocaldococcus fervens AG86.</title>
        <authorList>
            <consortium name="US DOE Joint Genome Institute"/>
            <person name="Lucas S."/>
            <person name="Copeland A."/>
            <person name="Lapidus A."/>
            <person name="Glavina del Rio T."/>
            <person name="Tice H."/>
            <person name="Bruce D."/>
            <person name="Goodwin L."/>
            <person name="Pitluck S."/>
            <person name="Chertkov O."/>
            <person name="Detter J.C."/>
            <person name="Han C."/>
            <person name="Tapia R."/>
            <person name="Larimer F."/>
            <person name="Land M."/>
            <person name="Hauser L."/>
            <person name="Kyrpides N."/>
            <person name="Ovchinnikova G."/>
            <person name="Lupa-Sieprawska M."/>
            <person name="Whitman W.B."/>
        </authorList>
    </citation>
    <scope>NUCLEOTIDE SEQUENCE [LARGE SCALE GENOMIC DNA]</scope>
    <source>
        <strain evidence="12">AG86</strain>
    </source>
</reference>
<dbReference type="GO" id="GO:0043816">
    <property type="term" value="F:phosphoserine-tRNA(Cys) ligase activity"/>
    <property type="evidence" value="ECO:0007669"/>
    <property type="project" value="UniProtKB-EC"/>
</dbReference>
<evidence type="ECO:0000259" key="11">
    <source>
        <dbReference type="PROSITE" id="PS50862"/>
    </source>
</evidence>
<comment type="function">
    <text evidence="7 10">Catalyzes the attachment of O-phosphoserine (Sep) to tRNA(Cys).</text>
</comment>
<sequence length="539" mass="62058">MRFDTKKVLELAEKDFEKAWRETKALIKDKHIDEKYPRLKPLYGKPHPVMETIERLRQAYLRMGFEEMINPVIVDELEIYKQFGPEAMAVLDRCFYLAGLPRPDVGLGNEKVEIIKKLGIDVDEEKKESLREVLHSYKKGVIDGDDLVFEIAKALNVDNEMGLKVLETAFPEFKDLKPEATTLTLRSHMTSGWFITLSSLIKKRKLPLKLFSIDRCFRREQREDRSHLMAYHSASCVVVCEDVSIDDGKIVAEGLLEQFGFTKFKFRPDEKKSKYYTPETQTEVYAYHPKLGEWIEVATFGVYSPIALSKYNIDVPVMNLGLGVERLAMIIYGYEDVRAMVYPQFYEYKLSDRDIAGMIKVDKVPILDEIYNFANELIDVCIANKDKDSPCSVEIKKEFNFNGEKRTVKVEIFENEPNKKLLGPSVLNEVYVYDGNIYGIPPTFEGVKEQYIPILKKAKEEGVSTNIRYIDGIIYKLAAKIEESLVSNVDEFKFRVPIVRSLSDINLKVDELALKQIMGENKVIDVRGPVFLNAKVEIK</sequence>
<dbReference type="Pfam" id="PF01409">
    <property type="entry name" value="tRNA-synt_2d"/>
    <property type="match status" value="1"/>
</dbReference>
<feature type="binding site" evidence="10">
    <location>
        <begin position="233"/>
        <end position="235"/>
    </location>
    <ligand>
        <name>substrate</name>
    </ligand>
</feature>
<evidence type="ECO:0000256" key="1">
    <source>
        <dbReference type="ARBA" id="ARBA00022598"/>
    </source>
</evidence>
<dbReference type="eggNOG" id="arCOG00411">
    <property type="taxonomic scope" value="Archaea"/>
</dbReference>
<dbReference type="InterPro" id="IPR041590">
    <property type="entry name" value="SepRS_C"/>
</dbReference>
<dbReference type="InterPro" id="IPR005246">
    <property type="entry name" value="O-Pseryl-tRNA(Cys)_ligase"/>
</dbReference>
<organism evidence="12 13">
    <name type="scientific">Methanocaldococcus fervens (strain DSM 4213 / JCM 15782 / AG86)</name>
    <name type="common">Methanococcus fervens</name>
    <dbReference type="NCBI Taxonomy" id="573064"/>
    <lineage>
        <taxon>Archaea</taxon>
        <taxon>Methanobacteriati</taxon>
        <taxon>Methanobacteriota</taxon>
        <taxon>Methanomada group</taxon>
        <taxon>Methanococci</taxon>
        <taxon>Methanococcales</taxon>
        <taxon>Methanocaldococcaceae</taxon>
        <taxon>Methanocaldococcus</taxon>
    </lineage>
</organism>
<dbReference type="InterPro" id="IPR002319">
    <property type="entry name" value="Phenylalanyl-tRNA_Synthase"/>
</dbReference>
<comment type="subunit">
    <text evidence="9 10">Homotetramer. Interacts with SepCysS.</text>
</comment>
<dbReference type="Pfam" id="PF18006">
    <property type="entry name" value="SepRS_C"/>
    <property type="match status" value="1"/>
</dbReference>
<dbReference type="Gene3D" id="6.10.250.3340">
    <property type="match status" value="1"/>
</dbReference>
<dbReference type="Proteomes" id="UP000001495">
    <property type="component" value="Chromosome"/>
</dbReference>
<comment type="catalytic activity">
    <reaction evidence="6 10">
        <text>tRNA(Cys) + O-phospho-L-serine + ATP = O-phospho-L-seryl-tRNA(Cys) + AMP + diphosphate</text>
        <dbReference type="Rhea" id="RHEA:25678"/>
        <dbReference type="Rhea" id="RHEA-COMP:9661"/>
        <dbReference type="Rhea" id="RHEA-COMP:9719"/>
        <dbReference type="ChEBI" id="CHEBI:30616"/>
        <dbReference type="ChEBI" id="CHEBI:33019"/>
        <dbReference type="ChEBI" id="CHEBI:57524"/>
        <dbReference type="ChEBI" id="CHEBI:78442"/>
        <dbReference type="ChEBI" id="CHEBI:78551"/>
        <dbReference type="ChEBI" id="CHEBI:456215"/>
        <dbReference type="EC" id="6.1.1.27"/>
    </reaction>
</comment>
<dbReference type="GO" id="GO:0043039">
    <property type="term" value="P:tRNA aminoacylation"/>
    <property type="evidence" value="ECO:0007669"/>
    <property type="project" value="UniProtKB-UniRule"/>
</dbReference>
<dbReference type="KEGG" id="mfe:Mefer_0735"/>
<keyword evidence="1 10" id="KW-0436">Ligase</keyword>
<evidence type="ECO:0000313" key="13">
    <source>
        <dbReference type="Proteomes" id="UP000001495"/>
    </source>
</evidence>
<accession>C7P7M1</accession>
<dbReference type="OrthoDB" id="145125at2157"/>
<evidence type="ECO:0000256" key="6">
    <source>
        <dbReference type="ARBA" id="ARBA00050735"/>
    </source>
</evidence>
<keyword evidence="2 10" id="KW-0547">Nucleotide-binding</keyword>
<feature type="domain" description="Aminoacyl-transfer RNA synthetases class-II family profile" evidence="11">
    <location>
        <begin position="176"/>
        <end position="343"/>
    </location>
</feature>
<dbReference type="AlphaFoldDB" id="C7P7M1"/>
<evidence type="ECO:0000313" key="12">
    <source>
        <dbReference type="EMBL" id="ACV24553.1"/>
    </source>
</evidence>
<dbReference type="Gene3D" id="6.20.250.20">
    <property type="match status" value="1"/>
</dbReference>
<dbReference type="NCBIfam" id="TIGR00470">
    <property type="entry name" value="sepS"/>
    <property type="match status" value="1"/>
</dbReference>
<feature type="binding site" evidence="10">
    <location>
        <position position="319"/>
    </location>
    <ligand>
        <name>substrate</name>
    </ligand>
</feature>
<dbReference type="EC" id="6.1.1.27" evidence="10"/>
<name>C7P7M1_METFA</name>
<keyword evidence="5 10" id="KW-0030">Aminoacyl-tRNA synthetase</keyword>
<dbReference type="HOGENOM" id="CLU_506822_0_0_2"/>
<evidence type="ECO:0000256" key="8">
    <source>
        <dbReference type="ARBA" id="ARBA00061637"/>
    </source>
</evidence>
<dbReference type="InterPro" id="IPR045864">
    <property type="entry name" value="aa-tRNA-synth_II/BPL/LPL"/>
</dbReference>
<dbReference type="GeneID" id="8365410"/>
<dbReference type="STRING" id="573064.Mefer_0735"/>
<proteinExistence type="inferred from homology"/>
<evidence type="ECO:0000256" key="4">
    <source>
        <dbReference type="ARBA" id="ARBA00022917"/>
    </source>
</evidence>
<evidence type="ECO:0000256" key="2">
    <source>
        <dbReference type="ARBA" id="ARBA00022741"/>
    </source>
</evidence>